<keyword evidence="3" id="KW-1185">Reference proteome</keyword>
<accession>A0ABQ8U7K9</accession>
<evidence type="ECO:0000313" key="3">
    <source>
        <dbReference type="Proteomes" id="UP001141327"/>
    </source>
</evidence>
<name>A0ABQ8U7K9_9EUKA</name>
<feature type="region of interest" description="Disordered" evidence="1">
    <location>
        <begin position="80"/>
        <end position="124"/>
    </location>
</feature>
<evidence type="ECO:0000256" key="1">
    <source>
        <dbReference type="SAM" id="MobiDB-lite"/>
    </source>
</evidence>
<sequence length="223" mass="23755">MNKELSRDLAPGRVCFCFGLRTVSMKREKWFRPQTKQPGNITLPCATVRTTAPALPLLGWGGRFRGLGWAGLRVDAAGGPPAAALGDPGAGRARHPPPSSPAPTATPASPPLAPPARAGQPLGRRVACSQPTAWAEDALVLETCKRAAVAMCRGPAAQLFLERLVSRLREYNSNYDLTAPVDFLNWQLPIACGLRPAGDEVHTAAVVTPHLTLNLLGRRPCSM</sequence>
<reference evidence="2" key="1">
    <citation type="journal article" date="2022" name="bioRxiv">
        <title>Genomics of Preaxostyla Flagellates Illuminates Evolutionary Transitions and the Path Towards Mitochondrial Loss.</title>
        <authorList>
            <person name="Novak L.V.F."/>
            <person name="Treitli S.C."/>
            <person name="Pyrih J."/>
            <person name="Halakuc P."/>
            <person name="Pipaliya S.V."/>
            <person name="Vacek V."/>
            <person name="Brzon O."/>
            <person name="Soukal P."/>
            <person name="Eme L."/>
            <person name="Dacks J.B."/>
            <person name="Karnkowska A."/>
            <person name="Elias M."/>
            <person name="Hampl V."/>
        </authorList>
    </citation>
    <scope>NUCLEOTIDE SEQUENCE</scope>
    <source>
        <strain evidence="2">RCP-MX</strain>
    </source>
</reference>
<feature type="compositionally biased region" description="Low complexity" evidence="1">
    <location>
        <begin position="80"/>
        <end position="91"/>
    </location>
</feature>
<evidence type="ECO:0000313" key="2">
    <source>
        <dbReference type="EMBL" id="KAJ4452760.1"/>
    </source>
</evidence>
<protein>
    <submittedName>
        <fullName evidence="2">Uncharacterized protein</fullName>
    </submittedName>
</protein>
<dbReference type="EMBL" id="JAPMOS010000394">
    <property type="protein sequence ID" value="KAJ4452760.1"/>
    <property type="molecule type" value="Genomic_DNA"/>
</dbReference>
<gene>
    <name evidence="2" type="ORF">PAPYR_12986</name>
</gene>
<dbReference type="Proteomes" id="UP001141327">
    <property type="component" value="Unassembled WGS sequence"/>
</dbReference>
<comment type="caution">
    <text evidence="2">The sequence shown here is derived from an EMBL/GenBank/DDBJ whole genome shotgun (WGS) entry which is preliminary data.</text>
</comment>
<proteinExistence type="predicted"/>
<organism evidence="2 3">
    <name type="scientific">Paratrimastix pyriformis</name>
    <dbReference type="NCBI Taxonomy" id="342808"/>
    <lineage>
        <taxon>Eukaryota</taxon>
        <taxon>Metamonada</taxon>
        <taxon>Preaxostyla</taxon>
        <taxon>Paratrimastigidae</taxon>
        <taxon>Paratrimastix</taxon>
    </lineage>
</organism>